<dbReference type="PRINTS" id="PR00039">
    <property type="entry name" value="HTHLYSR"/>
</dbReference>
<gene>
    <name evidence="6" type="ORF">EV695_1942</name>
</gene>
<dbReference type="OrthoDB" id="8885940at2"/>
<comment type="caution">
    <text evidence="6">The sequence shown here is derived from an EMBL/GenBank/DDBJ whole genome shotgun (WGS) entry which is preliminary data.</text>
</comment>
<keyword evidence="2" id="KW-0805">Transcription regulation</keyword>
<dbReference type="InterPro" id="IPR000847">
    <property type="entry name" value="LysR_HTH_N"/>
</dbReference>
<proteinExistence type="inferred from homology"/>
<dbReference type="Proteomes" id="UP000294887">
    <property type="component" value="Unassembled WGS sequence"/>
</dbReference>
<evidence type="ECO:0000256" key="2">
    <source>
        <dbReference type="ARBA" id="ARBA00023015"/>
    </source>
</evidence>
<dbReference type="SUPFAM" id="SSF53850">
    <property type="entry name" value="Periplasmic binding protein-like II"/>
    <property type="match status" value="1"/>
</dbReference>
<dbReference type="InterPro" id="IPR036388">
    <property type="entry name" value="WH-like_DNA-bd_sf"/>
</dbReference>
<dbReference type="PROSITE" id="PS50931">
    <property type="entry name" value="HTH_LYSR"/>
    <property type="match status" value="1"/>
</dbReference>
<evidence type="ECO:0000256" key="3">
    <source>
        <dbReference type="ARBA" id="ARBA00023125"/>
    </source>
</evidence>
<keyword evidence="7" id="KW-1185">Reference proteome</keyword>
<dbReference type="FunFam" id="1.10.10.10:FF:000001">
    <property type="entry name" value="LysR family transcriptional regulator"/>
    <property type="match status" value="1"/>
</dbReference>
<name>A0A4R1F484_9GAMM</name>
<dbReference type="RefSeq" id="WP_131905707.1">
    <property type="nucleotide sequence ID" value="NZ_BAAAFU010000004.1"/>
</dbReference>
<dbReference type="EMBL" id="SMFQ01000003">
    <property type="protein sequence ID" value="TCJ87432.1"/>
    <property type="molecule type" value="Genomic_DNA"/>
</dbReference>
<dbReference type="InterPro" id="IPR058163">
    <property type="entry name" value="LysR-type_TF_proteobact-type"/>
</dbReference>
<dbReference type="Pfam" id="PF03466">
    <property type="entry name" value="LysR_substrate"/>
    <property type="match status" value="1"/>
</dbReference>
<protein>
    <submittedName>
        <fullName evidence="6">DNA-binding transcriptional LysR family regulator</fullName>
    </submittedName>
</protein>
<dbReference type="Gene3D" id="3.40.190.290">
    <property type="match status" value="1"/>
</dbReference>
<dbReference type="PANTHER" id="PTHR30537">
    <property type="entry name" value="HTH-TYPE TRANSCRIPTIONAL REGULATOR"/>
    <property type="match status" value="1"/>
</dbReference>
<reference evidence="6 7" key="1">
    <citation type="submission" date="2019-03" db="EMBL/GenBank/DDBJ databases">
        <title>Genomic Encyclopedia of Type Strains, Phase IV (KMG-IV): sequencing the most valuable type-strain genomes for metagenomic binning, comparative biology and taxonomic classification.</title>
        <authorList>
            <person name="Goeker M."/>
        </authorList>
    </citation>
    <scope>NUCLEOTIDE SEQUENCE [LARGE SCALE GENOMIC DNA]</scope>
    <source>
        <strain evidence="6 7">DSM 24830</strain>
    </source>
</reference>
<dbReference type="GO" id="GO:0006351">
    <property type="term" value="P:DNA-templated transcription"/>
    <property type="evidence" value="ECO:0007669"/>
    <property type="project" value="TreeGrafter"/>
</dbReference>
<comment type="similarity">
    <text evidence="1">Belongs to the LysR transcriptional regulatory family.</text>
</comment>
<sequence>MLNQLRQIAVFAKTVEHGSFRKAAHALNLSPSVVSHHIAKLEEELGVALLYRSTRKLSLTSDGEALLISAHAMLEAAESFLNVATKQSTQLIGNLSVTLPAVLQQSALVNHIGSFAKSHPNVILDLDFSDLTTNLINDGVDVAIRMGWLQDSGLKARKLYDVDRYVVASADYLKTKPNEITVEEVETWDWMELSSVGLANLYSFPNNPKRVFRPQSRIRVNSAYAIHKLVSNDNGIAALPKFLIKEELESGKLVHVLPEIEIKSVGVYAVWPPNAPKGGLTSRFVEHLKQNIQ</sequence>
<dbReference type="CDD" id="cd08422">
    <property type="entry name" value="PBP2_CrgA_like"/>
    <property type="match status" value="1"/>
</dbReference>
<dbReference type="InterPro" id="IPR036390">
    <property type="entry name" value="WH_DNA-bd_sf"/>
</dbReference>
<keyword evidence="3 6" id="KW-0238">DNA-binding</keyword>
<organism evidence="6 7">
    <name type="scientific">Cocleimonas flava</name>
    <dbReference type="NCBI Taxonomy" id="634765"/>
    <lineage>
        <taxon>Bacteria</taxon>
        <taxon>Pseudomonadati</taxon>
        <taxon>Pseudomonadota</taxon>
        <taxon>Gammaproteobacteria</taxon>
        <taxon>Thiotrichales</taxon>
        <taxon>Thiotrichaceae</taxon>
        <taxon>Cocleimonas</taxon>
    </lineage>
</organism>
<evidence type="ECO:0000256" key="1">
    <source>
        <dbReference type="ARBA" id="ARBA00009437"/>
    </source>
</evidence>
<dbReference type="Gene3D" id="1.10.10.10">
    <property type="entry name" value="Winged helix-like DNA-binding domain superfamily/Winged helix DNA-binding domain"/>
    <property type="match status" value="1"/>
</dbReference>
<dbReference type="PANTHER" id="PTHR30537:SF5">
    <property type="entry name" value="HTH-TYPE TRANSCRIPTIONAL ACTIVATOR TTDR-RELATED"/>
    <property type="match status" value="1"/>
</dbReference>
<dbReference type="Pfam" id="PF00126">
    <property type="entry name" value="HTH_1"/>
    <property type="match status" value="1"/>
</dbReference>
<evidence type="ECO:0000256" key="4">
    <source>
        <dbReference type="ARBA" id="ARBA00023163"/>
    </source>
</evidence>
<dbReference type="GO" id="GO:0043565">
    <property type="term" value="F:sequence-specific DNA binding"/>
    <property type="evidence" value="ECO:0007669"/>
    <property type="project" value="TreeGrafter"/>
</dbReference>
<evidence type="ECO:0000313" key="7">
    <source>
        <dbReference type="Proteomes" id="UP000294887"/>
    </source>
</evidence>
<dbReference type="InterPro" id="IPR005119">
    <property type="entry name" value="LysR_subst-bd"/>
</dbReference>
<dbReference type="AlphaFoldDB" id="A0A4R1F484"/>
<keyword evidence="4" id="KW-0804">Transcription</keyword>
<evidence type="ECO:0000259" key="5">
    <source>
        <dbReference type="PROSITE" id="PS50931"/>
    </source>
</evidence>
<accession>A0A4R1F484</accession>
<evidence type="ECO:0000313" key="6">
    <source>
        <dbReference type="EMBL" id="TCJ87432.1"/>
    </source>
</evidence>
<dbReference type="SUPFAM" id="SSF46785">
    <property type="entry name" value="Winged helix' DNA-binding domain"/>
    <property type="match status" value="1"/>
</dbReference>
<dbReference type="GO" id="GO:0003700">
    <property type="term" value="F:DNA-binding transcription factor activity"/>
    <property type="evidence" value="ECO:0007669"/>
    <property type="project" value="InterPro"/>
</dbReference>
<feature type="domain" description="HTH lysR-type" evidence="5">
    <location>
        <begin position="1"/>
        <end position="60"/>
    </location>
</feature>